<dbReference type="PANTHER" id="PTHR12181">
    <property type="entry name" value="LIPIN"/>
    <property type="match status" value="1"/>
</dbReference>
<organism evidence="3 4">
    <name type="scientific">Chloebia gouldiae</name>
    <name type="common">Gouldian finch</name>
    <name type="synonym">Erythrura gouldiae</name>
    <dbReference type="NCBI Taxonomy" id="44316"/>
    <lineage>
        <taxon>Eukaryota</taxon>
        <taxon>Metazoa</taxon>
        <taxon>Chordata</taxon>
        <taxon>Craniata</taxon>
        <taxon>Vertebrata</taxon>
        <taxon>Euteleostomi</taxon>
        <taxon>Archelosauria</taxon>
        <taxon>Archosauria</taxon>
        <taxon>Dinosauria</taxon>
        <taxon>Saurischia</taxon>
        <taxon>Theropoda</taxon>
        <taxon>Coelurosauria</taxon>
        <taxon>Aves</taxon>
        <taxon>Neognathae</taxon>
        <taxon>Neoaves</taxon>
        <taxon>Telluraves</taxon>
        <taxon>Australaves</taxon>
        <taxon>Passeriformes</taxon>
        <taxon>Passeroidea</taxon>
        <taxon>Passeridae</taxon>
        <taxon>Chloebia</taxon>
    </lineage>
</organism>
<dbReference type="GO" id="GO:0019432">
    <property type="term" value="P:triglyceride biosynthetic process"/>
    <property type="evidence" value="ECO:0007669"/>
    <property type="project" value="TreeGrafter"/>
</dbReference>
<dbReference type="GO" id="GO:0008195">
    <property type="term" value="F:phosphatidate phosphatase activity"/>
    <property type="evidence" value="ECO:0007669"/>
    <property type="project" value="TreeGrafter"/>
</dbReference>
<dbReference type="AlphaFoldDB" id="A0A3L8SAI9"/>
<keyword evidence="4" id="KW-1185">Reference proteome</keyword>
<gene>
    <name evidence="3" type="ORF">DV515_00010362</name>
</gene>
<dbReference type="GO" id="GO:0045944">
    <property type="term" value="P:positive regulation of transcription by RNA polymerase II"/>
    <property type="evidence" value="ECO:0007669"/>
    <property type="project" value="TreeGrafter"/>
</dbReference>
<dbReference type="GO" id="GO:0032869">
    <property type="term" value="P:cellular response to insulin stimulus"/>
    <property type="evidence" value="ECO:0007669"/>
    <property type="project" value="TreeGrafter"/>
</dbReference>
<evidence type="ECO:0000313" key="4">
    <source>
        <dbReference type="Proteomes" id="UP000276834"/>
    </source>
</evidence>
<accession>A0A3L8SAI9</accession>
<dbReference type="PANTHER" id="PTHR12181:SF62">
    <property type="entry name" value="PHOSPHATIDATE PHOSPHATASE LPIN3"/>
    <property type="match status" value="1"/>
</dbReference>
<dbReference type="STRING" id="44316.ENSEGOP00005021314"/>
<dbReference type="Gene3D" id="3.40.50.1000">
    <property type="entry name" value="HAD superfamily/HAD-like"/>
    <property type="match status" value="1"/>
</dbReference>
<dbReference type="Pfam" id="PF08235">
    <property type="entry name" value="LNS2"/>
    <property type="match status" value="2"/>
</dbReference>
<dbReference type="InterPro" id="IPR013209">
    <property type="entry name" value="LNS2"/>
</dbReference>
<dbReference type="InterPro" id="IPR031315">
    <property type="entry name" value="LNS2/PITP"/>
</dbReference>
<sequence>MPEQQSSTWQEEKESPSDNEPQHPGDISTVEASTHNPLPTFKKSLRLSSKQIGRLNLQDGPNEVAFSVTTQYQGTCRCEGTIYLWNWNEKVVISDIDGTITKSDTLGHILPQLGKDWTHRGIVKLFHKIHLNGYKFLYCSARAIGMAHITKGYLNWVNEQGCGLPMGPMLLSPSSLWSAFHREVIEKKPEVFKVTCLTDIRKLFTTKCPFYAGFGNRPNVSGLQVCREGSGWVVVPSCSSHAMLAFLGQDVYTYKQVGLPESRIFTVNPKGELIQELSKNQKSTYEQLSELVEVLFPPVGQRGNTALVSPQYSHFAYRRPPLPDADLDGVP</sequence>
<feature type="domain" description="LNS2/PITP" evidence="2">
    <location>
        <begin position="91"/>
        <end position="276"/>
    </location>
</feature>
<dbReference type="SUPFAM" id="SSF56784">
    <property type="entry name" value="HAD-like"/>
    <property type="match status" value="1"/>
</dbReference>
<evidence type="ECO:0000313" key="3">
    <source>
        <dbReference type="EMBL" id="RLV98864.1"/>
    </source>
</evidence>
<dbReference type="InterPro" id="IPR026058">
    <property type="entry name" value="LIPIN"/>
</dbReference>
<reference evidence="3 4" key="1">
    <citation type="journal article" date="2018" name="Proc. R. Soc. B">
        <title>A non-coding region near Follistatin controls head colour polymorphism in the Gouldian finch.</title>
        <authorList>
            <person name="Toomey M.B."/>
            <person name="Marques C.I."/>
            <person name="Andrade P."/>
            <person name="Araujo P.M."/>
            <person name="Sabatino S."/>
            <person name="Gazda M.A."/>
            <person name="Afonso S."/>
            <person name="Lopes R.J."/>
            <person name="Corbo J.C."/>
            <person name="Carneiro M."/>
        </authorList>
    </citation>
    <scope>NUCLEOTIDE SEQUENCE [LARGE SCALE GENOMIC DNA]</scope>
    <source>
        <strain evidence="3">Red01</strain>
        <tissue evidence="3">Muscle</tissue>
    </source>
</reference>
<protein>
    <recommendedName>
        <fullName evidence="2">LNS2/PITP domain-containing protein</fullName>
    </recommendedName>
</protein>
<feature type="region of interest" description="Disordered" evidence="1">
    <location>
        <begin position="1"/>
        <end position="36"/>
    </location>
</feature>
<dbReference type="Proteomes" id="UP000276834">
    <property type="component" value="Unassembled WGS sequence"/>
</dbReference>
<dbReference type="GO" id="GO:0009062">
    <property type="term" value="P:fatty acid catabolic process"/>
    <property type="evidence" value="ECO:0007669"/>
    <property type="project" value="TreeGrafter"/>
</dbReference>
<evidence type="ECO:0000259" key="2">
    <source>
        <dbReference type="SMART" id="SM00775"/>
    </source>
</evidence>
<comment type="caution">
    <text evidence="3">The sequence shown here is derived from an EMBL/GenBank/DDBJ whole genome shotgun (WGS) entry which is preliminary data.</text>
</comment>
<name>A0A3L8SAI9_CHLGU</name>
<dbReference type="OrthoDB" id="4567at2759"/>
<proteinExistence type="predicted"/>
<dbReference type="InterPro" id="IPR023214">
    <property type="entry name" value="HAD_sf"/>
</dbReference>
<dbReference type="EMBL" id="QUSF01000037">
    <property type="protein sequence ID" value="RLV98864.1"/>
    <property type="molecule type" value="Genomic_DNA"/>
</dbReference>
<dbReference type="SMART" id="SM00775">
    <property type="entry name" value="LNS2"/>
    <property type="match status" value="1"/>
</dbReference>
<evidence type="ECO:0000256" key="1">
    <source>
        <dbReference type="SAM" id="MobiDB-lite"/>
    </source>
</evidence>
<dbReference type="InterPro" id="IPR036412">
    <property type="entry name" value="HAD-like_sf"/>
</dbReference>
<dbReference type="GO" id="GO:0003713">
    <property type="term" value="F:transcription coactivator activity"/>
    <property type="evidence" value="ECO:0007669"/>
    <property type="project" value="TreeGrafter"/>
</dbReference>
<dbReference type="GO" id="GO:0005634">
    <property type="term" value="C:nucleus"/>
    <property type="evidence" value="ECO:0007669"/>
    <property type="project" value="TreeGrafter"/>
</dbReference>
<feature type="compositionally biased region" description="Basic and acidic residues" evidence="1">
    <location>
        <begin position="10"/>
        <end position="23"/>
    </location>
</feature>